<evidence type="ECO:0000313" key="2">
    <source>
        <dbReference type="EMBL" id="TCP38705.1"/>
    </source>
</evidence>
<sequence length="71" mass="7766">MTGGKRFWAIPALGLVWLAVVLAWAFDLGISAHPALGWIAFLVTMALPMLALHLLGKRLGATRSPRRWDDA</sequence>
<keyword evidence="3" id="KW-1185">Reference proteome</keyword>
<proteinExistence type="predicted"/>
<dbReference type="Proteomes" id="UP000294835">
    <property type="component" value="Unassembled WGS sequence"/>
</dbReference>
<keyword evidence="1" id="KW-0812">Transmembrane</keyword>
<dbReference type="RefSeq" id="WP_165915649.1">
    <property type="nucleotide sequence ID" value="NZ_SLXP01000018.1"/>
</dbReference>
<name>A0A4R2PWR3_9RHOB</name>
<evidence type="ECO:0000313" key="3">
    <source>
        <dbReference type="Proteomes" id="UP000294835"/>
    </source>
</evidence>
<evidence type="ECO:0000256" key="1">
    <source>
        <dbReference type="SAM" id="Phobius"/>
    </source>
</evidence>
<protein>
    <submittedName>
        <fullName evidence="2">Uncharacterized protein</fullName>
    </submittedName>
</protein>
<reference evidence="2 3" key="1">
    <citation type="submission" date="2019-03" db="EMBL/GenBank/DDBJ databases">
        <title>Genomic Encyclopedia of Type Strains, Phase IV (KMG-IV): sequencing the most valuable type-strain genomes for metagenomic binning, comparative biology and taxonomic classification.</title>
        <authorList>
            <person name="Goeker M."/>
        </authorList>
    </citation>
    <scope>NUCLEOTIDE SEQUENCE [LARGE SCALE GENOMIC DNA]</scope>
    <source>
        <strain evidence="2 3">DSM 18063</strain>
    </source>
</reference>
<organism evidence="2 3">
    <name type="scientific">Rhodovulum marinum</name>
    <dbReference type="NCBI Taxonomy" id="320662"/>
    <lineage>
        <taxon>Bacteria</taxon>
        <taxon>Pseudomonadati</taxon>
        <taxon>Pseudomonadota</taxon>
        <taxon>Alphaproteobacteria</taxon>
        <taxon>Rhodobacterales</taxon>
        <taxon>Paracoccaceae</taxon>
        <taxon>Rhodovulum</taxon>
    </lineage>
</organism>
<dbReference type="AlphaFoldDB" id="A0A4R2PWR3"/>
<keyword evidence="1" id="KW-1133">Transmembrane helix</keyword>
<dbReference type="EMBL" id="SLXP01000018">
    <property type="protein sequence ID" value="TCP38705.1"/>
    <property type="molecule type" value="Genomic_DNA"/>
</dbReference>
<keyword evidence="1" id="KW-0472">Membrane</keyword>
<gene>
    <name evidence="2" type="ORF">EV662_1186</name>
</gene>
<accession>A0A4R2PWR3</accession>
<comment type="caution">
    <text evidence="2">The sequence shown here is derived from an EMBL/GenBank/DDBJ whole genome shotgun (WGS) entry which is preliminary data.</text>
</comment>
<feature type="transmembrane region" description="Helical" evidence="1">
    <location>
        <begin position="35"/>
        <end position="56"/>
    </location>
</feature>